<dbReference type="Gene3D" id="3.30.70.1320">
    <property type="entry name" value="Multidrug efflux transporter AcrB pore domain like"/>
    <property type="match status" value="2"/>
</dbReference>
<feature type="transmembrane region" description="Helical" evidence="1">
    <location>
        <begin position="938"/>
        <end position="955"/>
    </location>
</feature>
<evidence type="ECO:0000256" key="1">
    <source>
        <dbReference type="SAM" id="Phobius"/>
    </source>
</evidence>
<dbReference type="SUPFAM" id="SSF82866">
    <property type="entry name" value="Multidrug efflux transporter AcrB transmembrane domain"/>
    <property type="match status" value="2"/>
</dbReference>
<dbReference type="Gene3D" id="3.30.2090.10">
    <property type="entry name" value="Multidrug efflux transporter AcrB TolC docking domain, DN and DC subdomains"/>
    <property type="match status" value="2"/>
</dbReference>
<dbReference type="GO" id="GO:0042910">
    <property type="term" value="F:xenobiotic transmembrane transporter activity"/>
    <property type="evidence" value="ECO:0007669"/>
    <property type="project" value="TreeGrafter"/>
</dbReference>
<accession>A0A3B1DJY6</accession>
<dbReference type="AlphaFoldDB" id="A0A3B1DJY6"/>
<dbReference type="GO" id="GO:0005886">
    <property type="term" value="C:plasma membrane"/>
    <property type="evidence" value="ECO:0007669"/>
    <property type="project" value="TreeGrafter"/>
</dbReference>
<feature type="transmembrane region" description="Helical" evidence="1">
    <location>
        <begin position="407"/>
        <end position="429"/>
    </location>
</feature>
<dbReference type="InterPro" id="IPR027463">
    <property type="entry name" value="AcrB_DN_DC_subdom"/>
</dbReference>
<dbReference type="InterPro" id="IPR001036">
    <property type="entry name" value="Acrflvin-R"/>
</dbReference>
<dbReference type="Pfam" id="PF00873">
    <property type="entry name" value="ACR_tran"/>
    <property type="match status" value="2"/>
</dbReference>
<gene>
    <name evidence="2" type="ORF">MNBD_PLANCTO02-388</name>
</gene>
<dbReference type="SUPFAM" id="SSF82714">
    <property type="entry name" value="Multidrug efflux transporter AcrB TolC docking domain, DN and DC subdomains"/>
    <property type="match status" value="2"/>
</dbReference>
<feature type="transmembrane region" description="Helical" evidence="1">
    <location>
        <begin position="962"/>
        <end position="982"/>
    </location>
</feature>
<reference evidence="2" key="1">
    <citation type="submission" date="2018-06" db="EMBL/GenBank/DDBJ databases">
        <authorList>
            <person name="Zhirakovskaya E."/>
        </authorList>
    </citation>
    <scope>NUCLEOTIDE SEQUENCE</scope>
</reference>
<feature type="transmembrane region" description="Helical" evidence="1">
    <location>
        <begin position="381"/>
        <end position="401"/>
    </location>
</feature>
<feature type="transmembrane region" description="Helical" evidence="1">
    <location>
        <begin position="1032"/>
        <end position="1053"/>
    </location>
</feature>
<dbReference type="PRINTS" id="PR00702">
    <property type="entry name" value="ACRIFLAVINRP"/>
</dbReference>
<sequence length="1107" mass="123037">MSLPAFSVKNSVLVNMLMVVILVTGGMFAFTLVRELFPESRPDKLAIIAVLPGEQPQEIEKAVTIKVEEAVRDIEGIEKVDSIVNEGSSMTIITLLNEVDDVDAVMQLVKNDVDAIQGLPTELEKITVNKLEPKLPVISVAIFGKGDEAELKLAARQLRDDLLQLPGISNIEITGIRDDEISVEIDPARLLKYDVTFDEVAAAIRLSNLDVSGGRLKGKRSTVAVRALGEENKGQNLEEIVVRSDHTGQKIYVRDLATIQDRFVESDLEEYYNSKRAVSCTVYKTKSQDAIQIATLVKAFVAGKTKQPFDAYGYNKISQKQWYAKPFVLLNCIVFQGLTKLSGRPDSQQVYQESLRSPFDHNFDVQVHTDLARFVEGRLDLMTRNGMSGLVLVLISLNLFLNWRVAFWASIGLPVSFLGTFVLMSIFGATINLISLLGLIIVLGIIVDDAIVIGENIYRHVEEGMPPAQAAVKGAEEVMWPVTVAVLTTIAAFAPLFFVHGQIGDFMGVLPIVVLSALSISLVEALVILPAHLAHLPSKEEQMARKKRLHRPSPFSTLWHGFTTLQQRVMQDILPRWYERFLRFAMQWRYVTIAFSLAALMMTGGMFQGGIVEDVFVQEMDSETLVCGIEMPVGTTADNVKHRVQTISEFVSSHPEVNSVQMFVARQYDIRGAGSTAQNDQTHLGQLVVELKPADERDVAGERSSQQLMNIFREFTKKLPGINSVSWEALNGGPGGKDIVVRVSGKTFLHAVEVVAKLKKHLASYDGVHDLDDNYDKGKREVQIRLRQSAEVTGMTKSLLGHHVRSAIYGQESHRLTRNREDVKVMVRYPEAFRENVYQLESMWIPTQPTAAGRNWVPLREVAELTESEGVTTIYRNQQKRTVTLYGDINNEIATTTDVLTQLNTFFREEIQPDYPDVKIEFKGSFEERTKAMSGLKIAFPVALLLIYMLLAGLFRSYGQPIVVMAAIPFGFLGAIIGHWLTGNPFTILSKIGMVALTGILVNDSLVLVDFINKRIEQGLSPFEASVTGARLRLRAILLTTITTAAGLTPLMFETSFQAKFLIPMVVTMTFGLIFATGLTLVIVPCLNMVYFDVLEIMSFVRGKSKG</sequence>
<feature type="transmembrane region" description="Helical" evidence="1">
    <location>
        <begin position="12"/>
        <end position="33"/>
    </location>
</feature>
<proteinExistence type="predicted"/>
<dbReference type="PANTHER" id="PTHR32063">
    <property type="match status" value="1"/>
</dbReference>
<dbReference type="Gene3D" id="3.30.70.1430">
    <property type="entry name" value="Multidrug efflux transporter AcrB pore domain"/>
    <property type="match status" value="2"/>
</dbReference>
<name>A0A3B1DJY6_9ZZZZ</name>
<dbReference type="EMBL" id="UOGL01000051">
    <property type="protein sequence ID" value="VAX36364.1"/>
    <property type="molecule type" value="Genomic_DNA"/>
</dbReference>
<feature type="transmembrane region" description="Helical" evidence="1">
    <location>
        <begin position="1065"/>
        <end position="1092"/>
    </location>
</feature>
<protein>
    <submittedName>
        <fullName evidence="2">Acriflavin resistance protein</fullName>
    </submittedName>
</protein>
<dbReference type="PANTHER" id="PTHR32063:SF33">
    <property type="entry name" value="RND SUPERFAMILY EFFLUX PUMP PERMEASE COMPONENT"/>
    <property type="match status" value="1"/>
</dbReference>
<evidence type="ECO:0000313" key="2">
    <source>
        <dbReference type="EMBL" id="VAX36364.1"/>
    </source>
</evidence>
<feature type="transmembrane region" description="Helical" evidence="1">
    <location>
        <begin position="436"/>
        <end position="458"/>
    </location>
</feature>
<dbReference type="Gene3D" id="3.30.70.1440">
    <property type="entry name" value="Multidrug efflux transporter AcrB pore domain"/>
    <property type="match status" value="1"/>
</dbReference>
<dbReference type="Gene3D" id="1.20.1640.10">
    <property type="entry name" value="Multidrug efflux transporter AcrB transmembrane domain"/>
    <property type="match status" value="3"/>
</dbReference>
<keyword evidence="1" id="KW-1133">Transmembrane helix</keyword>
<organism evidence="2">
    <name type="scientific">hydrothermal vent metagenome</name>
    <dbReference type="NCBI Taxonomy" id="652676"/>
    <lineage>
        <taxon>unclassified sequences</taxon>
        <taxon>metagenomes</taxon>
        <taxon>ecological metagenomes</taxon>
    </lineage>
</organism>
<keyword evidence="1" id="KW-0472">Membrane</keyword>
<feature type="transmembrane region" description="Helical" evidence="1">
    <location>
        <begin position="506"/>
        <end position="529"/>
    </location>
</feature>
<keyword evidence="1" id="KW-0812">Transmembrane</keyword>
<feature type="transmembrane region" description="Helical" evidence="1">
    <location>
        <begin position="988"/>
        <end position="1012"/>
    </location>
</feature>
<dbReference type="SUPFAM" id="SSF82693">
    <property type="entry name" value="Multidrug efflux transporter AcrB pore domain, PN1, PN2, PC1 and PC2 subdomains"/>
    <property type="match status" value="3"/>
</dbReference>
<feature type="transmembrane region" description="Helical" evidence="1">
    <location>
        <begin position="478"/>
        <end position="499"/>
    </location>
</feature>